<keyword evidence="6" id="KW-0326">Glycosidase</keyword>
<evidence type="ECO:0000256" key="4">
    <source>
        <dbReference type="ARBA" id="ARBA00022638"/>
    </source>
</evidence>
<dbReference type="Pfam" id="PF00062">
    <property type="entry name" value="Lys"/>
    <property type="match status" value="1"/>
</dbReference>
<dbReference type="GO" id="GO:0042742">
    <property type="term" value="P:defense response to bacterium"/>
    <property type="evidence" value="ECO:0007669"/>
    <property type="project" value="UniProtKB-KW"/>
</dbReference>
<keyword evidence="10" id="KW-1185">Reference proteome</keyword>
<sequence length="140" mass="16022">MRSLLLLLALSAALTQGYVYERCELARVLYRDYNFSRANLGDWVCLVQWESSYNTRATNTNTDHSVDYGLFMINDYYWCYSSSPYADCNVACSALINDDIDDDVSCAVLIQSRQGFAAWYGWQNHCKGHDVESYVSDCNL</sequence>
<dbReference type="Proteomes" id="UP000694843">
    <property type="component" value="Unplaced"/>
</dbReference>
<evidence type="ECO:0000256" key="8">
    <source>
        <dbReference type="SAM" id="SignalP"/>
    </source>
</evidence>
<evidence type="ECO:0000256" key="5">
    <source>
        <dbReference type="ARBA" id="ARBA00023157"/>
    </source>
</evidence>
<evidence type="ECO:0000256" key="7">
    <source>
        <dbReference type="RuleBase" id="RU004440"/>
    </source>
</evidence>
<dbReference type="PANTHER" id="PTHR11407:SF63">
    <property type="entry name" value="LYSOZYME C"/>
    <property type="match status" value="1"/>
</dbReference>
<evidence type="ECO:0000256" key="6">
    <source>
        <dbReference type="ARBA" id="ARBA00023295"/>
    </source>
</evidence>
<evidence type="ECO:0000256" key="2">
    <source>
        <dbReference type="ARBA" id="ARBA00010859"/>
    </source>
</evidence>
<dbReference type="GO" id="GO:0003796">
    <property type="term" value="F:lysozyme activity"/>
    <property type="evidence" value="ECO:0007669"/>
    <property type="project" value="UniProtKB-EC"/>
</dbReference>
<dbReference type="InterPro" id="IPR001916">
    <property type="entry name" value="Glyco_hydro_22"/>
</dbReference>
<name>A0A8B7P4A6_HYAAZ</name>
<dbReference type="PROSITE" id="PS00128">
    <property type="entry name" value="GLYCOSYL_HYDROL_F22_1"/>
    <property type="match status" value="1"/>
</dbReference>
<evidence type="ECO:0000259" key="9">
    <source>
        <dbReference type="PROSITE" id="PS00128"/>
    </source>
</evidence>
<dbReference type="KEGG" id="hazt:108677207"/>
<keyword evidence="4" id="KW-0929">Antimicrobial</keyword>
<proteinExistence type="inferred from homology"/>
<keyword evidence="8" id="KW-0732">Signal</keyword>
<dbReference type="PRINTS" id="PR00137">
    <property type="entry name" value="LYSOZYME"/>
</dbReference>
<feature type="signal peptide" evidence="8">
    <location>
        <begin position="1"/>
        <end position="17"/>
    </location>
</feature>
<protein>
    <recommendedName>
        <fullName evidence="3">lysozyme</fullName>
        <ecNumber evidence="3">3.2.1.17</ecNumber>
    </recommendedName>
</protein>
<dbReference type="EC" id="3.2.1.17" evidence="3"/>
<gene>
    <name evidence="11" type="primary">LOC108677207</name>
</gene>
<dbReference type="SMART" id="SM00263">
    <property type="entry name" value="LYZ1"/>
    <property type="match status" value="1"/>
</dbReference>
<dbReference type="InterPro" id="IPR019799">
    <property type="entry name" value="Glyco_hydro_22_CS"/>
</dbReference>
<keyword evidence="5" id="KW-1015">Disulfide bond</keyword>
<dbReference type="OMA" id="TIQCELA"/>
<dbReference type="GO" id="GO:0031640">
    <property type="term" value="P:killing of cells of another organism"/>
    <property type="evidence" value="ECO:0007669"/>
    <property type="project" value="UniProtKB-KW"/>
</dbReference>
<organism evidence="10 11">
    <name type="scientific">Hyalella azteca</name>
    <name type="common">Amphipod</name>
    <dbReference type="NCBI Taxonomy" id="294128"/>
    <lineage>
        <taxon>Eukaryota</taxon>
        <taxon>Metazoa</taxon>
        <taxon>Ecdysozoa</taxon>
        <taxon>Arthropoda</taxon>
        <taxon>Crustacea</taxon>
        <taxon>Multicrustacea</taxon>
        <taxon>Malacostraca</taxon>
        <taxon>Eumalacostraca</taxon>
        <taxon>Peracarida</taxon>
        <taxon>Amphipoda</taxon>
        <taxon>Senticaudata</taxon>
        <taxon>Talitrida</taxon>
        <taxon>Talitroidea</taxon>
        <taxon>Hyalellidae</taxon>
        <taxon>Hyalella</taxon>
    </lineage>
</organism>
<dbReference type="SUPFAM" id="SSF53955">
    <property type="entry name" value="Lysozyme-like"/>
    <property type="match status" value="1"/>
</dbReference>
<dbReference type="PANTHER" id="PTHR11407">
    <property type="entry name" value="LYSOZYME C"/>
    <property type="match status" value="1"/>
</dbReference>
<dbReference type="PRINTS" id="PR00135">
    <property type="entry name" value="LYZLACT"/>
</dbReference>
<evidence type="ECO:0000256" key="3">
    <source>
        <dbReference type="ARBA" id="ARBA00012732"/>
    </source>
</evidence>
<dbReference type="GeneID" id="108677207"/>
<evidence type="ECO:0000313" key="11">
    <source>
        <dbReference type="RefSeq" id="XP_018020888.1"/>
    </source>
</evidence>
<dbReference type="Gene3D" id="1.10.530.10">
    <property type="match status" value="1"/>
</dbReference>
<keyword evidence="6" id="KW-0378">Hydrolase</keyword>
<reference evidence="11" key="1">
    <citation type="submission" date="2025-08" db="UniProtKB">
        <authorList>
            <consortium name="RefSeq"/>
        </authorList>
    </citation>
    <scope>IDENTIFICATION</scope>
    <source>
        <tissue evidence="11">Whole organism</tissue>
    </source>
</reference>
<dbReference type="RefSeq" id="XP_018020888.1">
    <property type="nucleotide sequence ID" value="XM_018165399.2"/>
</dbReference>
<comment type="similarity">
    <text evidence="2 7">Belongs to the glycosyl hydrolase 22 family.</text>
</comment>
<accession>A0A8B7P4A6</accession>
<dbReference type="FunFam" id="1.10.530.10:FF:000001">
    <property type="entry name" value="Lysozyme C"/>
    <property type="match status" value="1"/>
</dbReference>
<feature type="domain" description="Glycosyl hydrolases family 22 (GH22)" evidence="9">
    <location>
        <begin position="88"/>
        <end position="106"/>
    </location>
</feature>
<dbReference type="AlphaFoldDB" id="A0A8B7P4A6"/>
<dbReference type="InterPro" id="IPR023346">
    <property type="entry name" value="Lysozyme-like_dom_sf"/>
</dbReference>
<feature type="chain" id="PRO_5034264977" description="lysozyme" evidence="8">
    <location>
        <begin position="18"/>
        <end position="140"/>
    </location>
</feature>
<dbReference type="InterPro" id="IPR000974">
    <property type="entry name" value="Glyco_hydro_22_lys"/>
</dbReference>
<dbReference type="PROSITE" id="PS51348">
    <property type="entry name" value="GLYCOSYL_HYDROL_F22_2"/>
    <property type="match status" value="1"/>
</dbReference>
<evidence type="ECO:0000313" key="10">
    <source>
        <dbReference type="Proteomes" id="UP000694843"/>
    </source>
</evidence>
<comment type="catalytic activity">
    <reaction evidence="1">
        <text>Hydrolysis of (1-&gt;4)-beta-linkages between N-acetylmuramic acid and N-acetyl-D-glucosamine residues in a peptidoglycan and between N-acetyl-D-glucosamine residues in chitodextrins.</text>
        <dbReference type="EC" id="3.2.1.17"/>
    </reaction>
</comment>
<dbReference type="CDD" id="cd16899">
    <property type="entry name" value="LYZ_C_invert"/>
    <property type="match status" value="1"/>
</dbReference>
<evidence type="ECO:0000256" key="1">
    <source>
        <dbReference type="ARBA" id="ARBA00000632"/>
    </source>
</evidence>
<keyword evidence="4" id="KW-0081">Bacteriolytic enzyme</keyword>
<dbReference type="OrthoDB" id="17373at2759"/>